<protein>
    <submittedName>
        <fullName evidence="1">Putative ovule protein</fullName>
    </submittedName>
</protein>
<accession>A0A0V0GXZ5</accession>
<name>A0A0V0GXZ5_SOLCH</name>
<reference evidence="1" key="1">
    <citation type="submission" date="2015-12" db="EMBL/GenBank/DDBJ databases">
        <title>Gene expression during late stages of embryo sac development: a critical building block for successful pollen-pistil interactions.</title>
        <authorList>
            <person name="Liu Y."/>
            <person name="Joly V."/>
            <person name="Sabar M."/>
            <person name="Matton D.P."/>
        </authorList>
    </citation>
    <scope>NUCLEOTIDE SEQUENCE</scope>
</reference>
<evidence type="ECO:0000313" key="1">
    <source>
        <dbReference type="EMBL" id="JAP12993.1"/>
    </source>
</evidence>
<organism evidence="1">
    <name type="scientific">Solanum chacoense</name>
    <name type="common">Chaco potato</name>
    <dbReference type="NCBI Taxonomy" id="4108"/>
    <lineage>
        <taxon>Eukaryota</taxon>
        <taxon>Viridiplantae</taxon>
        <taxon>Streptophyta</taxon>
        <taxon>Embryophyta</taxon>
        <taxon>Tracheophyta</taxon>
        <taxon>Spermatophyta</taxon>
        <taxon>Magnoliopsida</taxon>
        <taxon>eudicotyledons</taxon>
        <taxon>Gunneridae</taxon>
        <taxon>Pentapetalae</taxon>
        <taxon>asterids</taxon>
        <taxon>lamiids</taxon>
        <taxon>Solanales</taxon>
        <taxon>Solanaceae</taxon>
        <taxon>Solanoideae</taxon>
        <taxon>Solaneae</taxon>
        <taxon>Solanum</taxon>
    </lineage>
</organism>
<proteinExistence type="predicted"/>
<sequence>MPVRGSIGSCPSFSWLIGGIEECLKELRVHCQRVKSYNLCHLYFWCKEYISYTRWKVPFLS</sequence>
<dbReference type="AlphaFoldDB" id="A0A0V0GXZ5"/>
<dbReference type="EMBL" id="GEDG01028726">
    <property type="protein sequence ID" value="JAP12993.1"/>
    <property type="molecule type" value="Transcribed_RNA"/>
</dbReference>